<comment type="caution">
    <text evidence="1">The sequence shown here is derived from an EMBL/GenBank/DDBJ whole genome shotgun (WGS) entry which is preliminary data.</text>
</comment>
<dbReference type="PANTHER" id="PTHR33377">
    <property type="entry name" value="OS10G0134700 PROTEIN-RELATED"/>
    <property type="match status" value="1"/>
</dbReference>
<dbReference type="OrthoDB" id="692472at2759"/>
<name>A0A1E5UN79_9POAL</name>
<reference evidence="1 2" key="1">
    <citation type="submission" date="2016-09" db="EMBL/GenBank/DDBJ databases">
        <title>The draft genome of Dichanthelium oligosanthes: A C3 panicoid grass species.</title>
        <authorList>
            <person name="Studer A.J."/>
            <person name="Schnable J.C."/>
            <person name="Brutnell T.P."/>
        </authorList>
    </citation>
    <scope>NUCLEOTIDE SEQUENCE [LARGE SCALE GENOMIC DNA]</scope>
    <source>
        <strain evidence="2">cv. Kellogg 1175</strain>
        <tissue evidence="1">Leaf</tissue>
    </source>
</reference>
<dbReference type="AlphaFoldDB" id="A0A1E5UN79"/>
<dbReference type="Proteomes" id="UP000095767">
    <property type="component" value="Unassembled WGS sequence"/>
</dbReference>
<evidence type="ECO:0000313" key="1">
    <source>
        <dbReference type="EMBL" id="OEL14322.1"/>
    </source>
</evidence>
<organism evidence="1 2">
    <name type="scientific">Dichanthelium oligosanthes</name>
    <dbReference type="NCBI Taxonomy" id="888268"/>
    <lineage>
        <taxon>Eukaryota</taxon>
        <taxon>Viridiplantae</taxon>
        <taxon>Streptophyta</taxon>
        <taxon>Embryophyta</taxon>
        <taxon>Tracheophyta</taxon>
        <taxon>Spermatophyta</taxon>
        <taxon>Magnoliopsida</taxon>
        <taxon>Liliopsida</taxon>
        <taxon>Poales</taxon>
        <taxon>Poaceae</taxon>
        <taxon>PACMAD clade</taxon>
        <taxon>Panicoideae</taxon>
        <taxon>Panicodae</taxon>
        <taxon>Paniceae</taxon>
        <taxon>Dichantheliinae</taxon>
        <taxon>Dichanthelium</taxon>
    </lineage>
</organism>
<gene>
    <name evidence="1" type="ORF">BAE44_0024660</name>
</gene>
<dbReference type="PANTHER" id="PTHR33377:SF115">
    <property type="entry name" value="OS05G0533301 PROTEIN"/>
    <property type="match status" value="1"/>
</dbReference>
<proteinExistence type="predicted"/>
<dbReference type="EMBL" id="LWDX02070476">
    <property type="protein sequence ID" value="OEL14322.1"/>
    <property type="molecule type" value="Genomic_DNA"/>
</dbReference>
<evidence type="ECO:0008006" key="3">
    <source>
        <dbReference type="Google" id="ProtNLM"/>
    </source>
</evidence>
<protein>
    <recommendedName>
        <fullName evidence="3">Rx N-terminal domain-containing protein</fullName>
    </recommendedName>
</protein>
<sequence>MQALANALLSELASRTMSFLVSTYGSTAAARKQEEDLHMLRLLLLRSGTIAEEAEGRRVTNRAMLWQLGALRDEMLRGYYVLDTIR</sequence>
<accession>A0A1E5UN79</accession>
<evidence type="ECO:0000313" key="2">
    <source>
        <dbReference type="Proteomes" id="UP000095767"/>
    </source>
</evidence>
<keyword evidence="2" id="KW-1185">Reference proteome</keyword>